<proteinExistence type="predicted"/>
<keyword evidence="1" id="KW-0812">Transmembrane</keyword>
<feature type="transmembrane region" description="Helical" evidence="1">
    <location>
        <begin position="37"/>
        <end position="63"/>
    </location>
</feature>
<dbReference type="EMBL" id="MUGW01000012">
    <property type="protein sequence ID" value="OXA93854.1"/>
    <property type="molecule type" value="Genomic_DNA"/>
</dbReference>
<feature type="transmembrane region" description="Helical" evidence="1">
    <location>
        <begin position="95"/>
        <end position="114"/>
    </location>
</feature>
<gene>
    <name evidence="2" type="ORF">B0A66_06310</name>
</gene>
<evidence type="ECO:0000313" key="2">
    <source>
        <dbReference type="EMBL" id="OXA93854.1"/>
    </source>
</evidence>
<accession>A0A226HIC6</accession>
<dbReference type="Proteomes" id="UP000198345">
    <property type="component" value="Unassembled WGS sequence"/>
</dbReference>
<organism evidence="2 3">
    <name type="scientific">Flavobacterium hercynium</name>
    <dbReference type="NCBI Taxonomy" id="387094"/>
    <lineage>
        <taxon>Bacteria</taxon>
        <taxon>Pseudomonadati</taxon>
        <taxon>Bacteroidota</taxon>
        <taxon>Flavobacteriia</taxon>
        <taxon>Flavobacteriales</taxon>
        <taxon>Flavobacteriaceae</taxon>
        <taxon>Flavobacterium</taxon>
    </lineage>
</organism>
<keyword evidence="3" id="KW-1185">Reference proteome</keyword>
<protein>
    <submittedName>
        <fullName evidence="2">Uncharacterized protein</fullName>
    </submittedName>
</protein>
<sequence>MLKILKYLFVMFIANIILSTLIYSLSPLKIGNRADIVTFTIIVYFFTILFLVNIIMYVVLHYVCCIENRIILILINLLVLFLILNEHAVEWKNPYLLICTPVYFVLQFFFVLLYNRKNADI</sequence>
<keyword evidence="1" id="KW-0472">Membrane</keyword>
<evidence type="ECO:0000313" key="3">
    <source>
        <dbReference type="Proteomes" id="UP000198345"/>
    </source>
</evidence>
<reference evidence="2 3" key="1">
    <citation type="submission" date="2016-11" db="EMBL/GenBank/DDBJ databases">
        <title>Whole genomes of Flavobacteriaceae.</title>
        <authorList>
            <person name="Stine C."/>
            <person name="Li C."/>
            <person name="Tadesse D."/>
        </authorList>
    </citation>
    <scope>NUCLEOTIDE SEQUENCE [LARGE SCALE GENOMIC DNA]</scope>
    <source>
        <strain evidence="2 3">DSM 18292</strain>
    </source>
</reference>
<comment type="caution">
    <text evidence="2">The sequence shown here is derived from an EMBL/GenBank/DDBJ whole genome shotgun (WGS) entry which is preliminary data.</text>
</comment>
<dbReference type="AlphaFoldDB" id="A0A226HIC6"/>
<keyword evidence="1" id="KW-1133">Transmembrane helix</keyword>
<name>A0A226HIC6_9FLAO</name>
<feature type="transmembrane region" description="Helical" evidence="1">
    <location>
        <begin position="70"/>
        <end position="89"/>
    </location>
</feature>
<feature type="transmembrane region" description="Helical" evidence="1">
    <location>
        <begin position="7"/>
        <end position="25"/>
    </location>
</feature>
<evidence type="ECO:0000256" key="1">
    <source>
        <dbReference type="SAM" id="Phobius"/>
    </source>
</evidence>